<keyword evidence="3" id="KW-1185">Reference proteome</keyword>
<dbReference type="EMBL" id="CDNC01000045">
    <property type="protein sequence ID" value="CEM62835.1"/>
    <property type="molecule type" value="Genomic_DNA"/>
</dbReference>
<name>A0A0B7H0Q7_TREPH</name>
<accession>A0A0B7H0Q7</accession>
<proteinExistence type="predicted"/>
<evidence type="ECO:0000313" key="3">
    <source>
        <dbReference type="Proteomes" id="UP000042527"/>
    </source>
</evidence>
<dbReference type="GeneID" id="57751902"/>
<protein>
    <recommendedName>
        <fullName evidence="1">DUF4325 domain-containing protein</fullName>
    </recommendedName>
</protein>
<feature type="domain" description="DUF4325" evidence="1">
    <location>
        <begin position="33"/>
        <end position="97"/>
    </location>
</feature>
<gene>
    <name evidence="2" type="ORF">TPHV1_50095</name>
</gene>
<evidence type="ECO:0000313" key="2">
    <source>
        <dbReference type="EMBL" id="CEM62835.1"/>
    </source>
</evidence>
<dbReference type="Proteomes" id="UP000042527">
    <property type="component" value="Unassembled WGS sequence"/>
</dbReference>
<organism evidence="2 3">
    <name type="scientific">Treponema phagedenis</name>
    <dbReference type="NCBI Taxonomy" id="162"/>
    <lineage>
        <taxon>Bacteria</taxon>
        <taxon>Pseudomonadati</taxon>
        <taxon>Spirochaetota</taxon>
        <taxon>Spirochaetia</taxon>
        <taxon>Spirochaetales</taxon>
        <taxon>Treponemataceae</taxon>
        <taxon>Treponema</taxon>
    </lineage>
</organism>
<sequence>MRGYNIMETLKIAECGNGYQYQGPRFDDLGPDSGEEFRDEYLIPWLKNNNNASELCVDFEGTVLFTPSFLEESFGGAIRKGFEIVRKIQFKNIPPDVKQQLAKYINKAKKQ</sequence>
<reference evidence="3" key="1">
    <citation type="submission" date="2015-01" db="EMBL/GenBank/DDBJ databases">
        <authorList>
            <person name="Manzoor Shahid"/>
            <person name="Zubair Saima"/>
        </authorList>
    </citation>
    <scope>NUCLEOTIDE SEQUENCE [LARGE SCALE GENOMIC DNA]</scope>
    <source>
        <strain evidence="3">V1</strain>
    </source>
</reference>
<dbReference type="InterPro" id="IPR025474">
    <property type="entry name" value="DUF4325"/>
</dbReference>
<dbReference type="Pfam" id="PF14213">
    <property type="entry name" value="DUF4325"/>
    <property type="match status" value="1"/>
</dbReference>
<dbReference type="RefSeq" id="WP_002700176.1">
    <property type="nucleotide sequence ID" value="NZ_CDNC01000045.1"/>
</dbReference>
<dbReference type="AlphaFoldDB" id="A0A0B7H0Q7"/>
<evidence type="ECO:0000259" key="1">
    <source>
        <dbReference type="Pfam" id="PF14213"/>
    </source>
</evidence>